<keyword evidence="4" id="KW-0472">Membrane</keyword>
<dbReference type="PANTHER" id="PTHR30429:SF0">
    <property type="entry name" value="METHIONINE-BINDING LIPOPROTEIN METQ"/>
    <property type="match status" value="1"/>
</dbReference>
<evidence type="ECO:0000256" key="6">
    <source>
        <dbReference type="ARBA" id="ARBA00023288"/>
    </source>
</evidence>
<keyword evidence="8" id="KW-1185">Reference proteome</keyword>
<dbReference type="InterPro" id="IPR004872">
    <property type="entry name" value="Lipoprotein_NlpA"/>
</dbReference>
<dbReference type="Pfam" id="PF03180">
    <property type="entry name" value="Lipoprotein_9"/>
    <property type="match status" value="1"/>
</dbReference>
<keyword evidence="6 7" id="KW-0449">Lipoprotein</keyword>
<evidence type="ECO:0000256" key="2">
    <source>
        <dbReference type="ARBA" id="ARBA00008973"/>
    </source>
</evidence>
<evidence type="ECO:0000313" key="8">
    <source>
        <dbReference type="Proteomes" id="UP000620133"/>
    </source>
</evidence>
<proteinExistence type="inferred from homology"/>
<evidence type="ECO:0000256" key="4">
    <source>
        <dbReference type="ARBA" id="ARBA00023136"/>
    </source>
</evidence>
<comment type="similarity">
    <text evidence="2">Belongs to the NlpA lipoprotein family.</text>
</comment>
<evidence type="ECO:0000256" key="5">
    <source>
        <dbReference type="ARBA" id="ARBA00023139"/>
    </source>
</evidence>
<accession>A0A7U9XVB7</accession>
<dbReference type="KEGG" id="manr:MPAN_000090"/>
<name>A0A7U9XVB7_9MOLU</name>
<gene>
    <name evidence="7" type="ORF">MPAN_000090</name>
</gene>
<comment type="subcellular location">
    <subcellularLocation>
        <location evidence="1">Membrane</location>
        <topology evidence="1">Lipid-anchor</topology>
    </subcellularLocation>
</comment>
<sequence>MKKFIFITIFLITILGLSACAQSDENVIEVIATQIPHAEILNEAKTILEEQGYTLKVIITSDYYFPNPSVSAGDADANFFQHVPFLDAYNLENPNNQLVIGARVHIEPIGLYANQYTSIEDIEDGANVLLSNSISDHGRALNLLAAAGLITLKEGIDITSPNFDIQTSILTNPKNLVLKTDVSPDFLISAYNSDEADLYIINSNYVLEGGLNPLTDSIFIEQTTNNPYVNVLAVKASLLDDPKIQALIEVLESQAIKDFITNQYNGSVIPA</sequence>
<dbReference type="Proteomes" id="UP000620133">
    <property type="component" value="Chromosome"/>
</dbReference>
<dbReference type="RefSeq" id="WP_176238992.1">
    <property type="nucleotide sequence ID" value="NZ_AP024412.1"/>
</dbReference>
<reference evidence="7" key="1">
    <citation type="submission" date="2021-01" db="EMBL/GenBank/DDBJ databases">
        <title>Draft genome sequence of Acholeplasmataceae bacterium strain Mahy22.</title>
        <authorList>
            <person name="Watanabe M."/>
            <person name="Kojima H."/>
            <person name="Fukui M."/>
        </authorList>
    </citation>
    <scope>NUCLEOTIDE SEQUENCE</scope>
    <source>
        <strain evidence="7">Mahy22</strain>
    </source>
</reference>
<keyword evidence="3" id="KW-0732">Signal</keyword>
<evidence type="ECO:0000256" key="3">
    <source>
        <dbReference type="ARBA" id="ARBA00022729"/>
    </source>
</evidence>
<dbReference type="PROSITE" id="PS51257">
    <property type="entry name" value="PROKAR_LIPOPROTEIN"/>
    <property type="match status" value="1"/>
</dbReference>
<dbReference type="SUPFAM" id="SSF53850">
    <property type="entry name" value="Periplasmic binding protein-like II"/>
    <property type="match status" value="1"/>
</dbReference>
<protein>
    <submittedName>
        <fullName evidence="7">Lipoprotein</fullName>
    </submittedName>
</protein>
<keyword evidence="5" id="KW-0564">Palmitate</keyword>
<dbReference type="AlphaFoldDB" id="A0A7U9XVB7"/>
<evidence type="ECO:0000256" key="1">
    <source>
        <dbReference type="ARBA" id="ARBA00004635"/>
    </source>
</evidence>
<dbReference type="EMBL" id="AP024412">
    <property type="protein sequence ID" value="BCR35116.1"/>
    <property type="molecule type" value="Genomic_DNA"/>
</dbReference>
<dbReference type="Gene3D" id="3.40.190.10">
    <property type="entry name" value="Periplasmic binding protein-like II"/>
    <property type="match status" value="2"/>
</dbReference>
<organism evidence="7 8">
    <name type="scientific">Mariniplasma anaerobium</name>
    <dbReference type="NCBI Taxonomy" id="2735436"/>
    <lineage>
        <taxon>Bacteria</taxon>
        <taxon>Bacillati</taxon>
        <taxon>Mycoplasmatota</taxon>
        <taxon>Mollicutes</taxon>
        <taxon>Acholeplasmatales</taxon>
        <taxon>Acholeplasmataceae</taxon>
        <taxon>Mariniplasma</taxon>
    </lineage>
</organism>
<evidence type="ECO:0000313" key="7">
    <source>
        <dbReference type="EMBL" id="BCR35116.1"/>
    </source>
</evidence>
<dbReference type="GO" id="GO:0016020">
    <property type="term" value="C:membrane"/>
    <property type="evidence" value="ECO:0007669"/>
    <property type="project" value="UniProtKB-SubCell"/>
</dbReference>
<dbReference type="PANTHER" id="PTHR30429">
    <property type="entry name" value="D-METHIONINE-BINDING LIPOPROTEIN METQ"/>
    <property type="match status" value="1"/>
</dbReference>